<dbReference type="Pfam" id="PF12399">
    <property type="entry name" value="BCA_ABC_TP_C"/>
    <property type="match status" value="1"/>
</dbReference>
<dbReference type="PATRIC" id="fig|1367847.3.peg.1104"/>
<dbReference type="Gene3D" id="3.40.50.300">
    <property type="entry name" value="P-loop containing nucleotide triphosphate hydrolases"/>
    <property type="match status" value="1"/>
</dbReference>
<dbReference type="CDD" id="cd03219">
    <property type="entry name" value="ABC_Mj1267_LivG_branched"/>
    <property type="match status" value="1"/>
</dbReference>
<dbReference type="GO" id="GO:0005886">
    <property type="term" value="C:plasma membrane"/>
    <property type="evidence" value="ECO:0007669"/>
    <property type="project" value="TreeGrafter"/>
</dbReference>
<dbReference type="InterPro" id="IPR027417">
    <property type="entry name" value="P-loop_NTPase"/>
</dbReference>
<dbReference type="Pfam" id="PF00005">
    <property type="entry name" value="ABC_tran"/>
    <property type="match status" value="1"/>
</dbReference>
<dbReference type="HOGENOM" id="CLU_000604_1_2_5"/>
<dbReference type="Proteomes" id="UP000015480">
    <property type="component" value="Chromosome"/>
</dbReference>
<evidence type="ECO:0000256" key="2">
    <source>
        <dbReference type="ARBA" id="ARBA00022741"/>
    </source>
</evidence>
<dbReference type="GO" id="GO:0015192">
    <property type="term" value="F:L-phenylalanine transmembrane transporter activity"/>
    <property type="evidence" value="ECO:0007669"/>
    <property type="project" value="TreeGrafter"/>
</dbReference>
<dbReference type="InterPro" id="IPR032823">
    <property type="entry name" value="BCA_ABC_TP_C"/>
</dbReference>
<dbReference type="InterPro" id="IPR003439">
    <property type="entry name" value="ABC_transporter-like_ATP-bd"/>
</dbReference>
<accession>S5YSN6</accession>
<dbReference type="RefSeq" id="WP_020949884.1">
    <property type="nucleotide sequence ID" value="NC_022041.1"/>
</dbReference>
<dbReference type="PANTHER" id="PTHR45772:SF7">
    <property type="entry name" value="AMINO ACID ABC TRANSPORTER ATP-BINDING PROTEIN"/>
    <property type="match status" value="1"/>
</dbReference>
<reference evidence="5 6" key="1">
    <citation type="journal article" date="2014" name="BMC Genomics">
        <title>Architecture and functions of a multipartite genome of the methylotrophic bacterium Paracoccus aminophilus JCM 7686, containing primary and secondary chromids.</title>
        <authorList>
            <person name="Dziewit L."/>
            <person name="Czarnecki J."/>
            <person name="Wibberg D."/>
            <person name="Radlinska M."/>
            <person name="Mrozek P."/>
            <person name="Szymczak M."/>
            <person name="Schluter A."/>
            <person name="Puhler A."/>
            <person name="Bartosik D."/>
        </authorList>
    </citation>
    <scope>NUCLEOTIDE SEQUENCE [LARGE SCALE GENOMIC DNA]</scope>
    <source>
        <strain evidence="5">JCM 7686</strain>
    </source>
</reference>
<keyword evidence="2" id="KW-0547">Nucleotide-binding</keyword>
<keyword evidence="3 5" id="KW-0067">ATP-binding</keyword>
<evidence type="ECO:0000256" key="3">
    <source>
        <dbReference type="ARBA" id="ARBA00022840"/>
    </source>
</evidence>
<keyword evidence="1" id="KW-0813">Transport</keyword>
<evidence type="ECO:0000313" key="6">
    <source>
        <dbReference type="Proteomes" id="UP000015480"/>
    </source>
</evidence>
<name>S5YSN6_PARAH</name>
<dbReference type="PROSITE" id="PS50893">
    <property type="entry name" value="ABC_TRANSPORTER_2"/>
    <property type="match status" value="1"/>
</dbReference>
<dbReference type="OrthoDB" id="9806149at2"/>
<dbReference type="GO" id="GO:0016887">
    <property type="term" value="F:ATP hydrolysis activity"/>
    <property type="evidence" value="ECO:0007669"/>
    <property type="project" value="InterPro"/>
</dbReference>
<dbReference type="GO" id="GO:0042941">
    <property type="term" value="P:D-alanine transmembrane transport"/>
    <property type="evidence" value="ECO:0007669"/>
    <property type="project" value="TreeGrafter"/>
</dbReference>
<dbReference type="GO" id="GO:0015188">
    <property type="term" value="F:L-isoleucine transmembrane transporter activity"/>
    <property type="evidence" value="ECO:0007669"/>
    <property type="project" value="TreeGrafter"/>
</dbReference>
<protein>
    <submittedName>
        <fullName evidence="5">High-affinity branched-chain amino acid transport, ATP-binding protein</fullName>
    </submittedName>
</protein>
<keyword evidence="6" id="KW-1185">Reference proteome</keyword>
<dbReference type="GO" id="GO:0005304">
    <property type="term" value="F:L-valine transmembrane transporter activity"/>
    <property type="evidence" value="ECO:0007669"/>
    <property type="project" value="TreeGrafter"/>
</dbReference>
<dbReference type="STRING" id="1367847.JCM7686_1137"/>
<evidence type="ECO:0000256" key="1">
    <source>
        <dbReference type="ARBA" id="ARBA00022448"/>
    </source>
</evidence>
<dbReference type="GO" id="GO:1903806">
    <property type="term" value="P:L-isoleucine import across plasma membrane"/>
    <property type="evidence" value="ECO:0007669"/>
    <property type="project" value="TreeGrafter"/>
</dbReference>
<evidence type="ECO:0000313" key="5">
    <source>
        <dbReference type="EMBL" id="AGT08246.1"/>
    </source>
</evidence>
<organism evidence="5 6">
    <name type="scientific">Paracoccus aminophilus JCM 7686</name>
    <dbReference type="NCBI Taxonomy" id="1367847"/>
    <lineage>
        <taxon>Bacteria</taxon>
        <taxon>Pseudomonadati</taxon>
        <taxon>Pseudomonadota</taxon>
        <taxon>Alphaproteobacteria</taxon>
        <taxon>Rhodobacterales</taxon>
        <taxon>Paracoccaceae</taxon>
        <taxon>Paracoccus</taxon>
    </lineage>
</organism>
<dbReference type="FunFam" id="3.40.50.300:FF:000421">
    <property type="entry name" value="Branched-chain amino acid ABC transporter ATP-binding protein"/>
    <property type="match status" value="1"/>
</dbReference>
<dbReference type="EMBL" id="CP006650">
    <property type="protein sequence ID" value="AGT08246.1"/>
    <property type="molecule type" value="Genomic_DNA"/>
</dbReference>
<dbReference type="GO" id="GO:1903805">
    <property type="term" value="P:L-valine import across plasma membrane"/>
    <property type="evidence" value="ECO:0007669"/>
    <property type="project" value="TreeGrafter"/>
</dbReference>
<dbReference type="SUPFAM" id="SSF52540">
    <property type="entry name" value="P-loop containing nucleoside triphosphate hydrolases"/>
    <property type="match status" value="1"/>
</dbReference>
<gene>
    <name evidence="5" type="ORF">JCM7686_1137</name>
</gene>
<feature type="domain" description="ABC transporter" evidence="4">
    <location>
        <begin position="4"/>
        <end position="251"/>
    </location>
</feature>
<dbReference type="GO" id="GO:0015808">
    <property type="term" value="P:L-alanine transport"/>
    <property type="evidence" value="ECO:0007669"/>
    <property type="project" value="TreeGrafter"/>
</dbReference>
<sequence length="262" mass="27789">MSLLDIKGLGITFGGLRAVHDVSFSVEPGQIVSVIGPNGAGKTTLFNMISGVYQPGAGQVILNGTDVTGMEPNRLAERGMSRTFQNLQIFQNMTVLENAASGFHLKERGPVLADLLGLPSSRKRVRAAHEGAMRLLERVGLDRAAEREAGNLSYGALKRLEIARALALDPTVLLLDEPAAGCNAVETEEIDHLIAEVAASGVAILLVEHDMKMVMRISNHIVVLDHGEKIAEDDPATVSRDPAVIAAYLGTEAEAEAAHADG</sequence>
<dbReference type="eggNOG" id="COG0411">
    <property type="taxonomic scope" value="Bacteria"/>
</dbReference>
<dbReference type="SMART" id="SM00382">
    <property type="entry name" value="AAA"/>
    <property type="match status" value="1"/>
</dbReference>
<dbReference type="KEGG" id="pami:JCM7686_1137"/>
<dbReference type="AlphaFoldDB" id="S5YSN6"/>
<dbReference type="GO" id="GO:0005524">
    <property type="term" value="F:ATP binding"/>
    <property type="evidence" value="ECO:0007669"/>
    <property type="project" value="UniProtKB-KW"/>
</dbReference>
<dbReference type="InterPro" id="IPR003593">
    <property type="entry name" value="AAA+_ATPase"/>
</dbReference>
<proteinExistence type="predicted"/>
<dbReference type="PANTHER" id="PTHR45772">
    <property type="entry name" value="CONSERVED COMPONENT OF ABC TRANSPORTER FOR NATURAL AMINO ACIDS-RELATED"/>
    <property type="match status" value="1"/>
</dbReference>
<evidence type="ECO:0000259" key="4">
    <source>
        <dbReference type="PROSITE" id="PS50893"/>
    </source>
</evidence>
<dbReference type="InterPro" id="IPR051120">
    <property type="entry name" value="ABC_AA/LPS_Transport"/>
</dbReference>